<dbReference type="AlphaFoldDB" id="A0AAV5HEB0"/>
<name>A0AAV5HEB0_9ROSI</name>
<dbReference type="Proteomes" id="UP001054252">
    <property type="component" value="Unassembled WGS sequence"/>
</dbReference>
<dbReference type="EMBL" id="BPVZ01000002">
    <property type="protein sequence ID" value="GKU87168.1"/>
    <property type="molecule type" value="Genomic_DNA"/>
</dbReference>
<protein>
    <submittedName>
        <fullName evidence="1">Uncharacterized protein</fullName>
    </submittedName>
</protein>
<gene>
    <name evidence="1" type="ORF">SLEP1_g1612</name>
</gene>
<keyword evidence="2" id="KW-1185">Reference proteome</keyword>
<accession>A0AAV5HEB0</accession>
<proteinExistence type="predicted"/>
<reference evidence="1 2" key="1">
    <citation type="journal article" date="2021" name="Commun. Biol.">
        <title>The genome of Shorea leprosula (Dipterocarpaceae) highlights the ecological relevance of drought in aseasonal tropical rainforests.</title>
        <authorList>
            <person name="Ng K.K.S."/>
            <person name="Kobayashi M.J."/>
            <person name="Fawcett J.A."/>
            <person name="Hatakeyama M."/>
            <person name="Paape T."/>
            <person name="Ng C.H."/>
            <person name="Ang C.C."/>
            <person name="Tnah L.H."/>
            <person name="Lee C.T."/>
            <person name="Nishiyama T."/>
            <person name="Sese J."/>
            <person name="O'Brien M.J."/>
            <person name="Copetti D."/>
            <person name="Mohd Noor M.I."/>
            <person name="Ong R.C."/>
            <person name="Putra M."/>
            <person name="Sireger I.Z."/>
            <person name="Indrioko S."/>
            <person name="Kosugi Y."/>
            <person name="Izuno A."/>
            <person name="Isagi Y."/>
            <person name="Lee S.L."/>
            <person name="Shimizu K.K."/>
        </authorList>
    </citation>
    <scope>NUCLEOTIDE SEQUENCE [LARGE SCALE GENOMIC DNA]</scope>
    <source>
        <strain evidence="1">214</strain>
    </source>
</reference>
<evidence type="ECO:0000313" key="1">
    <source>
        <dbReference type="EMBL" id="GKU87168.1"/>
    </source>
</evidence>
<evidence type="ECO:0000313" key="2">
    <source>
        <dbReference type="Proteomes" id="UP001054252"/>
    </source>
</evidence>
<organism evidence="1 2">
    <name type="scientific">Rubroshorea leprosula</name>
    <dbReference type="NCBI Taxonomy" id="152421"/>
    <lineage>
        <taxon>Eukaryota</taxon>
        <taxon>Viridiplantae</taxon>
        <taxon>Streptophyta</taxon>
        <taxon>Embryophyta</taxon>
        <taxon>Tracheophyta</taxon>
        <taxon>Spermatophyta</taxon>
        <taxon>Magnoliopsida</taxon>
        <taxon>eudicotyledons</taxon>
        <taxon>Gunneridae</taxon>
        <taxon>Pentapetalae</taxon>
        <taxon>rosids</taxon>
        <taxon>malvids</taxon>
        <taxon>Malvales</taxon>
        <taxon>Dipterocarpaceae</taxon>
        <taxon>Rubroshorea</taxon>
    </lineage>
</organism>
<comment type="caution">
    <text evidence="1">The sequence shown here is derived from an EMBL/GenBank/DDBJ whole genome shotgun (WGS) entry which is preliminary data.</text>
</comment>
<sequence>MGPELSREWGFGFSISVRVMIWEGKVGNFSKERKIMEIIIGLSNQIPLSFKGKRRENEPNINFMVAHRFEVFGGEQIQAGRSVPLELRRVEVFGFV</sequence>